<dbReference type="Proteomes" id="UP001269402">
    <property type="component" value="Unassembled WGS sequence"/>
</dbReference>
<dbReference type="EMBL" id="JAVLSH010000002">
    <property type="protein sequence ID" value="MDR9759031.1"/>
    <property type="molecule type" value="Genomic_DNA"/>
</dbReference>
<accession>A0AAW8NXI6</accession>
<keyword evidence="1" id="KW-1133">Transmembrane helix</keyword>
<evidence type="ECO:0000313" key="2">
    <source>
        <dbReference type="EMBL" id="MDR9759031.1"/>
    </source>
</evidence>
<reference evidence="3" key="1">
    <citation type="submission" date="2023-07" db="EMBL/GenBank/DDBJ databases">
        <title>Genomic characterization of faba bean (Vicia faba) microsymbionts in Mexican soils.</title>
        <authorList>
            <person name="Rivera Orduna F.N."/>
            <person name="Guevara-Luna J."/>
            <person name="Yan J."/>
            <person name="Arroyo-Herrera I."/>
            <person name="Li Y."/>
            <person name="Vasquez-Murrieta M.S."/>
            <person name="Wang E.T."/>
        </authorList>
    </citation>
    <scope>NUCLEOTIDE SEQUENCE [LARGE SCALE GENOMIC DNA]</scope>
    <source>
        <strain evidence="3">CH6</strain>
    </source>
</reference>
<feature type="transmembrane region" description="Helical" evidence="1">
    <location>
        <begin position="12"/>
        <end position="28"/>
    </location>
</feature>
<sequence>MPRLISFMLTRLAAGAGLGCAVGFVVWNNRFAGMYSASPTDYYVAQGLFVYLFASMLGVGYLITALMLEDTR</sequence>
<organism evidence="2 3">
    <name type="scientific">Rhizobium redzepovicii</name>
    <dbReference type="NCBI Taxonomy" id="2867518"/>
    <lineage>
        <taxon>Bacteria</taxon>
        <taxon>Pseudomonadati</taxon>
        <taxon>Pseudomonadota</taxon>
        <taxon>Alphaproteobacteria</taxon>
        <taxon>Hyphomicrobiales</taxon>
        <taxon>Rhizobiaceae</taxon>
        <taxon>Rhizobium/Agrobacterium group</taxon>
        <taxon>Rhizobium</taxon>
    </lineage>
</organism>
<proteinExistence type="predicted"/>
<evidence type="ECO:0000313" key="3">
    <source>
        <dbReference type="Proteomes" id="UP001269402"/>
    </source>
</evidence>
<keyword evidence="1" id="KW-0812">Transmembrane</keyword>
<dbReference type="RefSeq" id="WP_097628288.1">
    <property type="nucleotide sequence ID" value="NZ_JAILYG010000001.1"/>
</dbReference>
<gene>
    <name evidence="2" type="ORF">RJJ37_05190</name>
</gene>
<evidence type="ECO:0000256" key="1">
    <source>
        <dbReference type="SAM" id="Phobius"/>
    </source>
</evidence>
<dbReference type="AlphaFoldDB" id="A0AAW8NXI6"/>
<protein>
    <submittedName>
        <fullName evidence="2">Uncharacterized protein</fullName>
    </submittedName>
</protein>
<feature type="transmembrane region" description="Helical" evidence="1">
    <location>
        <begin position="48"/>
        <end position="68"/>
    </location>
</feature>
<keyword evidence="3" id="KW-1185">Reference proteome</keyword>
<name>A0AAW8NXI6_9HYPH</name>
<keyword evidence="1" id="KW-0472">Membrane</keyword>
<comment type="caution">
    <text evidence="2">The sequence shown here is derived from an EMBL/GenBank/DDBJ whole genome shotgun (WGS) entry which is preliminary data.</text>
</comment>